<reference evidence="4" key="1">
    <citation type="submission" date="2025-08" db="UniProtKB">
        <authorList>
            <consortium name="RefSeq"/>
        </authorList>
    </citation>
    <scope>IDENTIFICATION</scope>
    <source>
        <tissue evidence="4">Gonads</tissue>
    </source>
</reference>
<protein>
    <submittedName>
        <fullName evidence="4">Uncharacterized protein LOC115889060</fullName>
    </submittedName>
</protein>
<dbReference type="Gene3D" id="1.10.10.60">
    <property type="entry name" value="Homeodomain-like"/>
    <property type="match status" value="1"/>
</dbReference>
<name>A0A6J2YN51_SITOR</name>
<keyword evidence="3" id="KW-1185">Reference proteome</keyword>
<feature type="region of interest" description="Disordered" evidence="1">
    <location>
        <begin position="174"/>
        <end position="224"/>
    </location>
</feature>
<proteinExistence type="predicted"/>
<evidence type="ECO:0000256" key="1">
    <source>
        <dbReference type="SAM" id="MobiDB-lite"/>
    </source>
</evidence>
<dbReference type="RefSeq" id="XP_030764837.1">
    <property type="nucleotide sequence ID" value="XM_030908977.1"/>
</dbReference>
<dbReference type="GeneID" id="115889060"/>
<evidence type="ECO:0000259" key="2">
    <source>
        <dbReference type="Pfam" id="PF13837"/>
    </source>
</evidence>
<dbReference type="KEGG" id="soy:115889060"/>
<feature type="domain" description="Myb/SANT-like DNA-binding" evidence="2">
    <location>
        <begin position="58"/>
        <end position="135"/>
    </location>
</feature>
<dbReference type="InterPro" id="IPR044822">
    <property type="entry name" value="Myb_DNA-bind_4"/>
</dbReference>
<sequence>MLEVTNNDDIVEEIAEFVTIQTAGGTFSTESTGSCSTGRTFSLKAICNQEETFLNNRQRTLALIDLYKKYKPKVGSYDIRSMKKFWEIVATDISNQFKITISASKCENRWKTLERNYKKVIDNNNKTGRDRKIFEFENEFDTIYGKKKNIIPTVLLSSNSITTAANRNNTSILSITDKSTSPPQSPVFLNIPEDDSENRENTVQVQDNQDTPRAVPNTPQQKRKRAVKKMTNTYKRRNEILLEMKNDLQQYYKEKSNREEQKLVLQRLRHEDRLKRTSLLEAILENRQQGQ</sequence>
<dbReference type="Pfam" id="PF13837">
    <property type="entry name" value="Myb_DNA-bind_4"/>
    <property type="match status" value="1"/>
</dbReference>
<evidence type="ECO:0000313" key="3">
    <source>
        <dbReference type="Proteomes" id="UP000504635"/>
    </source>
</evidence>
<dbReference type="OrthoDB" id="6776907at2759"/>
<feature type="compositionally biased region" description="Polar residues" evidence="1">
    <location>
        <begin position="201"/>
        <end position="211"/>
    </location>
</feature>
<gene>
    <name evidence="4" type="primary">LOC115889060</name>
</gene>
<dbReference type="Proteomes" id="UP000504635">
    <property type="component" value="Unplaced"/>
</dbReference>
<organism evidence="3 4">
    <name type="scientific">Sitophilus oryzae</name>
    <name type="common">Rice weevil</name>
    <name type="synonym">Curculio oryzae</name>
    <dbReference type="NCBI Taxonomy" id="7048"/>
    <lineage>
        <taxon>Eukaryota</taxon>
        <taxon>Metazoa</taxon>
        <taxon>Ecdysozoa</taxon>
        <taxon>Arthropoda</taxon>
        <taxon>Hexapoda</taxon>
        <taxon>Insecta</taxon>
        <taxon>Pterygota</taxon>
        <taxon>Neoptera</taxon>
        <taxon>Endopterygota</taxon>
        <taxon>Coleoptera</taxon>
        <taxon>Polyphaga</taxon>
        <taxon>Cucujiformia</taxon>
        <taxon>Curculionidae</taxon>
        <taxon>Dryophthorinae</taxon>
        <taxon>Sitophilus</taxon>
    </lineage>
</organism>
<accession>A0A6J2YN51</accession>
<evidence type="ECO:0000313" key="4">
    <source>
        <dbReference type="RefSeq" id="XP_030764837.1"/>
    </source>
</evidence>
<dbReference type="AlphaFoldDB" id="A0A6J2YN51"/>
<dbReference type="InParanoid" id="A0A6J2YN51"/>